<dbReference type="SUPFAM" id="SSF64593">
    <property type="entry name" value="Intermediate filament protein, coiled coil region"/>
    <property type="match status" value="2"/>
</dbReference>
<reference evidence="8" key="1">
    <citation type="submission" date="2025-08" db="UniProtKB">
        <authorList>
            <consortium name="Ensembl"/>
        </authorList>
    </citation>
    <scope>IDENTIFICATION</scope>
</reference>
<dbReference type="GO" id="GO:0099160">
    <property type="term" value="C:postsynaptic intermediate filament cytoskeleton"/>
    <property type="evidence" value="ECO:0007669"/>
    <property type="project" value="TreeGrafter"/>
</dbReference>
<accession>A0A3Q1F9E6</accession>
<evidence type="ECO:0000256" key="1">
    <source>
        <dbReference type="ARBA" id="ARBA00022754"/>
    </source>
</evidence>
<dbReference type="PANTHER" id="PTHR45652:SF16">
    <property type="entry name" value="NEUROFILAMENT LIGHT POLYPEPTIDE-LIKE"/>
    <property type="match status" value="1"/>
</dbReference>
<dbReference type="PROSITE" id="PS51842">
    <property type="entry name" value="IF_ROD_2"/>
    <property type="match status" value="1"/>
</dbReference>
<feature type="compositionally biased region" description="Acidic residues" evidence="6">
    <location>
        <begin position="466"/>
        <end position="540"/>
    </location>
</feature>
<sequence length="540" mass="60648">MSSIGYDPYYSTSSYRRWYVEAPPRVVTRGRTHSAYSSHAAPMSSSRLQYSSPGRVLYSSSSPASSLELELSQAAQISSEFRAVRTQERSQLQDLNDRFAGFIERVRELEQQNRALEAELLLLRQKHTEPSRLRALYEQEARSLRAAVDEARAEQQAILGQRERLEQTLSALQGRYEEEVLGREEAEGRLMEARREADQAALAKAELEKSVETLLEELAFLKRIHESEVAELQAQVHLGVQVAVESEAATPDLSGALRDIRSQYERLAARNMQAAEEWFRGKVGSLTETVAQHSDAVRSSKDEAGEYRRQLQARLLEIDACRGLNESLEKQLHEMEEKQSAEIAAMQDTIGELENELRGTKQEMARYLKEYQDLLNVKMALDIEIAAYRKLLEGEESRFSVGMAGGVSSLYGHSLSAPSYARPVLSSLSSGTTYLMTSRLLSSSVSTTEGIISASHAQQAEASPPGEEEEEEEEAEKEVEEEEEAEKEEEGGEEAAEEEKKEEEEEGEEKEEEEGGEEEGEKEEEAKEAEEETKEGEEGW</sequence>
<dbReference type="InParanoid" id="A0A3Q1F9E6"/>
<evidence type="ECO:0000313" key="8">
    <source>
        <dbReference type="Ensembl" id="ENSAPOP00000014431.1"/>
    </source>
</evidence>
<dbReference type="AlphaFoldDB" id="A0A3Q1F9E6"/>
<evidence type="ECO:0000256" key="3">
    <source>
        <dbReference type="ARBA" id="ARBA00061646"/>
    </source>
</evidence>
<keyword evidence="1 4" id="KW-0403">Intermediate filament</keyword>
<dbReference type="InterPro" id="IPR050405">
    <property type="entry name" value="Intermediate_filament"/>
</dbReference>
<dbReference type="InterPro" id="IPR018039">
    <property type="entry name" value="IF_conserved"/>
</dbReference>
<keyword evidence="2 5" id="KW-0175">Coiled coil</keyword>
<dbReference type="Gene3D" id="1.20.5.170">
    <property type="match status" value="1"/>
</dbReference>
<dbReference type="FunFam" id="1.20.5.170:FF:000002">
    <property type="entry name" value="Type I keratin KA11"/>
    <property type="match status" value="1"/>
</dbReference>
<dbReference type="SMART" id="SM01391">
    <property type="entry name" value="Filament"/>
    <property type="match status" value="1"/>
</dbReference>
<dbReference type="Proteomes" id="UP000257200">
    <property type="component" value="Unplaced"/>
</dbReference>
<name>A0A3Q1F9E6_9TELE</name>
<comment type="similarity">
    <text evidence="3 4">Belongs to the intermediate filament family.</text>
</comment>
<dbReference type="PROSITE" id="PS00226">
    <property type="entry name" value="IF_ROD_1"/>
    <property type="match status" value="1"/>
</dbReference>
<dbReference type="Gene3D" id="1.20.5.500">
    <property type="entry name" value="Single helix bin"/>
    <property type="match status" value="1"/>
</dbReference>
<dbReference type="STRING" id="80966.ENSAPOP00000014431"/>
<dbReference type="GeneTree" id="ENSGT00940000156208"/>
<dbReference type="GO" id="GO:0099184">
    <property type="term" value="F:structural constituent of postsynaptic intermediate filament cytoskeleton"/>
    <property type="evidence" value="ECO:0007669"/>
    <property type="project" value="TreeGrafter"/>
</dbReference>
<evidence type="ECO:0000256" key="4">
    <source>
        <dbReference type="RuleBase" id="RU000685"/>
    </source>
</evidence>
<dbReference type="Pfam" id="PF04732">
    <property type="entry name" value="Filament_head"/>
    <property type="match status" value="1"/>
</dbReference>
<dbReference type="GO" id="GO:0005737">
    <property type="term" value="C:cytoplasm"/>
    <property type="evidence" value="ECO:0007669"/>
    <property type="project" value="TreeGrafter"/>
</dbReference>
<proteinExistence type="inferred from homology"/>
<protein>
    <submittedName>
        <fullName evidence="8">Neurofilament light chain</fullName>
    </submittedName>
</protein>
<evidence type="ECO:0000259" key="7">
    <source>
        <dbReference type="PROSITE" id="PS51842"/>
    </source>
</evidence>
<dbReference type="FunFam" id="1.20.5.1160:FF:000001">
    <property type="entry name" value="Keratin type II"/>
    <property type="match status" value="1"/>
</dbReference>
<feature type="coiled-coil region" evidence="5">
    <location>
        <begin position="318"/>
        <end position="377"/>
    </location>
</feature>
<dbReference type="Gene3D" id="1.20.5.1160">
    <property type="entry name" value="Vasodilator-stimulated phosphoprotein"/>
    <property type="match status" value="1"/>
</dbReference>
<evidence type="ECO:0000256" key="6">
    <source>
        <dbReference type="SAM" id="MobiDB-lite"/>
    </source>
</evidence>
<dbReference type="InterPro" id="IPR039008">
    <property type="entry name" value="IF_rod_dom"/>
</dbReference>
<evidence type="ECO:0000256" key="5">
    <source>
        <dbReference type="SAM" id="Coils"/>
    </source>
</evidence>
<feature type="domain" description="IF rod" evidence="7">
    <location>
        <begin position="88"/>
        <end position="399"/>
    </location>
</feature>
<feature type="coiled-coil region" evidence="5">
    <location>
        <begin position="92"/>
        <end position="277"/>
    </location>
</feature>
<dbReference type="GO" id="GO:0033693">
    <property type="term" value="P:neurofilament bundle assembly"/>
    <property type="evidence" value="ECO:0007669"/>
    <property type="project" value="TreeGrafter"/>
</dbReference>
<feature type="region of interest" description="Disordered" evidence="6">
    <location>
        <begin position="455"/>
        <end position="540"/>
    </location>
</feature>
<evidence type="ECO:0000313" key="9">
    <source>
        <dbReference type="Proteomes" id="UP000257200"/>
    </source>
</evidence>
<dbReference type="GO" id="GO:0005882">
    <property type="term" value="C:intermediate filament"/>
    <property type="evidence" value="ECO:0007669"/>
    <property type="project" value="UniProtKB-KW"/>
</dbReference>
<keyword evidence="9" id="KW-1185">Reference proteome</keyword>
<dbReference type="PANTHER" id="PTHR45652">
    <property type="entry name" value="GLIAL FIBRILLARY ACIDIC PROTEIN"/>
    <property type="match status" value="1"/>
</dbReference>
<dbReference type="GO" id="GO:0030424">
    <property type="term" value="C:axon"/>
    <property type="evidence" value="ECO:0007669"/>
    <property type="project" value="TreeGrafter"/>
</dbReference>
<dbReference type="FunFam" id="1.20.5.500:FF:000001">
    <property type="entry name" value="Type II keratin 23"/>
    <property type="match status" value="1"/>
</dbReference>
<dbReference type="Pfam" id="PF00038">
    <property type="entry name" value="Filament"/>
    <property type="match status" value="1"/>
</dbReference>
<evidence type="ECO:0000256" key="2">
    <source>
        <dbReference type="ARBA" id="ARBA00023054"/>
    </source>
</evidence>
<dbReference type="Ensembl" id="ENSAPOT00000022829.1">
    <property type="protein sequence ID" value="ENSAPOP00000014431.1"/>
    <property type="gene ID" value="ENSAPOG00000017313.1"/>
</dbReference>
<dbReference type="InterPro" id="IPR006821">
    <property type="entry name" value="Intermed_filament_DNA-bd"/>
</dbReference>
<organism evidence="8 9">
    <name type="scientific">Acanthochromis polyacanthus</name>
    <name type="common">spiny chromis</name>
    <dbReference type="NCBI Taxonomy" id="80966"/>
    <lineage>
        <taxon>Eukaryota</taxon>
        <taxon>Metazoa</taxon>
        <taxon>Chordata</taxon>
        <taxon>Craniata</taxon>
        <taxon>Vertebrata</taxon>
        <taxon>Euteleostomi</taxon>
        <taxon>Actinopterygii</taxon>
        <taxon>Neopterygii</taxon>
        <taxon>Teleostei</taxon>
        <taxon>Neoteleostei</taxon>
        <taxon>Acanthomorphata</taxon>
        <taxon>Ovalentaria</taxon>
        <taxon>Pomacentridae</taxon>
        <taxon>Acanthochromis</taxon>
    </lineage>
</organism>
<reference evidence="8" key="2">
    <citation type="submission" date="2025-09" db="UniProtKB">
        <authorList>
            <consortium name="Ensembl"/>
        </authorList>
    </citation>
    <scope>IDENTIFICATION</scope>
</reference>